<evidence type="ECO:0000313" key="3">
    <source>
        <dbReference type="Proteomes" id="UP000054097"/>
    </source>
</evidence>
<sequence length="240" mass="26773">MDSIPDEDVCPGTILEEHSRPPSRASTLKNTKLRFSICASPIEYDSQRYFGSEHGRASPDAMSYRSDRARSPRPSITSPTEGHPEAEPLNFFTSRADTFAHYNDSGGPSAQVISIAACHDHQTVFEVTQEDATAPNKIRNIGGLLTNTFIEFMEQSKQQKTLDEMLHFLSDAFSRETEKIHKYCCKCQKNVCNDEVCKTPTEEAASRGQCVSPDCPIPTFPPNPLVTTLTDKRRQTLITL</sequence>
<dbReference type="Proteomes" id="UP000054097">
    <property type="component" value="Unassembled WGS sequence"/>
</dbReference>
<protein>
    <submittedName>
        <fullName evidence="2">Uncharacterized protein</fullName>
    </submittedName>
</protein>
<organism evidence="2 3">
    <name type="scientific">Serendipita vermifera MAFF 305830</name>
    <dbReference type="NCBI Taxonomy" id="933852"/>
    <lineage>
        <taxon>Eukaryota</taxon>
        <taxon>Fungi</taxon>
        <taxon>Dikarya</taxon>
        <taxon>Basidiomycota</taxon>
        <taxon>Agaricomycotina</taxon>
        <taxon>Agaricomycetes</taxon>
        <taxon>Sebacinales</taxon>
        <taxon>Serendipitaceae</taxon>
        <taxon>Serendipita</taxon>
    </lineage>
</organism>
<evidence type="ECO:0000313" key="2">
    <source>
        <dbReference type="EMBL" id="KIM28676.1"/>
    </source>
</evidence>
<name>A0A0C3BB66_SERVB</name>
<reference evidence="3" key="2">
    <citation type="submission" date="2015-01" db="EMBL/GenBank/DDBJ databases">
        <title>Evolutionary Origins and Diversification of the Mycorrhizal Mutualists.</title>
        <authorList>
            <consortium name="DOE Joint Genome Institute"/>
            <consortium name="Mycorrhizal Genomics Consortium"/>
            <person name="Kohler A."/>
            <person name="Kuo A."/>
            <person name="Nagy L.G."/>
            <person name="Floudas D."/>
            <person name="Copeland A."/>
            <person name="Barry K.W."/>
            <person name="Cichocki N."/>
            <person name="Veneault-Fourrey C."/>
            <person name="LaButti K."/>
            <person name="Lindquist E.A."/>
            <person name="Lipzen A."/>
            <person name="Lundell T."/>
            <person name="Morin E."/>
            <person name="Murat C."/>
            <person name="Riley R."/>
            <person name="Ohm R."/>
            <person name="Sun H."/>
            <person name="Tunlid A."/>
            <person name="Henrissat B."/>
            <person name="Grigoriev I.V."/>
            <person name="Hibbett D.S."/>
            <person name="Martin F."/>
        </authorList>
    </citation>
    <scope>NUCLEOTIDE SEQUENCE [LARGE SCALE GENOMIC DNA]</scope>
    <source>
        <strain evidence="3">MAFF 305830</strain>
    </source>
</reference>
<dbReference type="EMBL" id="KN824291">
    <property type="protein sequence ID" value="KIM28676.1"/>
    <property type="molecule type" value="Genomic_DNA"/>
</dbReference>
<dbReference type="AlphaFoldDB" id="A0A0C3BB66"/>
<dbReference type="HOGENOM" id="CLU_1156983_0_0_1"/>
<evidence type="ECO:0000256" key="1">
    <source>
        <dbReference type="SAM" id="MobiDB-lite"/>
    </source>
</evidence>
<reference evidence="2 3" key="1">
    <citation type="submission" date="2014-04" db="EMBL/GenBank/DDBJ databases">
        <authorList>
            <consortium name="DOE Joint Genome Institute"/>
            <person name="Kuo A."/>
            <person name="Zuccaro A."/>
            <person name="Kohler A."/>
            <person name="Nagy L.G."/>
            <person name="Floudas D."/>
            <person name="Copeland A."/>
            <person name="Barry K.W."/>
            <person name="Cichocki N."/>
            <person name="Veneault-Fourrey C."/>
            <person name="LaButti K."/>
            <person name="Lindquist E.A."/>
            <person name="Lipzen A."/>
            <person name="Lundell T."/>
            <person name="Morin E."/>
            <person name="Murat C."/>
            <person name="Sun H."/>
            <person name="Tunlid A."/>
            <person name="Henrissat B."/>
            <person name="Grigoriev I.V."/>
            <person name="Hibbett D.S."/>
            <person name="Martin F."/>
            <person name="Nordberg H.P."/>
            <person name="Cantor M.N."/>
            <person name="Hua S.X."/>
        </authorList>
    </citation>
    <scope>NUCLEOTIDE SEQUENCE [LARGE SCALE GENOMIC DNA]</scope>
    <source>
        <strain evidence="2 3">MAFF 305830</strain>
    </source>
</reference>
<gene>
    <name evidence="2" type="ORF">M408DRAFT_329148</name>
</gene>
<feature type="region of interest" description="Disordered" evidence="1">
    <location>
        <begin position="1"/>
        <end position="27"/>
    </location>
</feature>
<feature type="region of interest" description="Disordered" evidence="1">
    <location>
        <begin position="50"/>
        <end position="87"/>
    </location>
</feature>
<keyword evidence="3" id="KW-1185">Reference proteome</keyword>
<dbReference type="Gene3D" id="3.40.50.1460">
    <property type="match status" value="1"/>
</dbReference>
<accession>A0A0C3BB66</accession>
<proteinExistence type="predicted"/>